<proteinExistence type="predicted"/>
<dbReference type="AlphaFoldDB" id="A0A1I4C086"/>
<dbReference type="Pfam" id="PF13360">
    <property type="entry name" value="PQQ_2"/>
    <property type="match status" value="2"/>
</dbReference>
<feature type="domain" description="Pyrrolo-quinoline quinone repeat" evidence="1">
    <location>
        <begin position="67"/>
        <end position="161"/>
    </location>
</feature>
<evidence type="ECO:0000313" key="3">
    <source>
        <dbReference type="Proteomes" id="UP000199607"/>
    </source>
</evidence>
<dbReference type="InterPro" id="IPR018391">
    <property type="entry name" value="PQQ_b-propeller_rpt"/>
</dbReference>
<dbReference type="PROSITE" id="PS51318">
    <property type="entry name" value="TAT"/>
    <property type="match status" value="1"/>
</dbReference>
<feature type="domain" description="Pyrrolo-quinoline quinone repeat" evidence="1">
    <location>
        <begin position="186"/>
        <end position="399"/>
    </location>
</feature>
<reference evidence="3" key="1">
    <citation type="submission" date="2016-10" db="EMBL/GenBank/DDBJ databases">
        <authorList>
            <person name="Varghese N."/>
            <person name="Submissions S."/>
        </authorList>
    </citation>
    <scope>NUCLEOTIDE SEQUENCE [LARGE SCALE GENOMIC DNA]</scope>
    <source>
        <strain evidence="3">CGMCC 1.7738</strain>
    </source>
</reference>
<keyword evidence="3" id="KW-1185">Reference proteome</keyword>
<sequence length="402" mass="42107">MPSRRQVLASLGAVGVGSAAGCLASVDQPAHHTDEDTTTDWPLPDFDHWATGYNPNPDAGPTGPVTRRWDRDVPAVNGRPVVADGTVFVPTWQSLLALDAGDGTVQWKLGGEEGNRPLFSAAAVVDGTVYVNAGSDGETEPSLRALDAETGDEQWRVELRDSVWTPPAVSYLGSDPRLIFTGDAWGTVYAVDRQSGKIVWTRDLFSAIRTLAVKGGLFVGTAGGEVYALDEQDGRGRWRRKLGAAIEALSCSQGGSVYAGTFGGAIRKLGGGLHAGTTRWESASVSAQSALVYTGQTVYANDGTSLVAANYRTGETEWTAGDDLFCTPAAAGDTFYVGGGTTLYAYKLGGGLGVDDVRFAPTRWTTELDGAIHQVTVADGAVFAASDEGSDGRTAIYAVESA</sequence>
<dbReference type="InterPro" id="IPR011047">
    <property type="entry name" value="Quinoprotein_ADH-like_sf"/>
</dbReference>
<name>A0A1I4C086_9EURY</name>
<dbReference type="Gene3D" id="2.130.10.10">
    <property type="entry name" value="YVTN repeat-like/Quinoprotein amine dehydrogenase"/>
    <property type="match status" value="2"/>
</dbReference>
<dbReference type="EMBL" id="FOTC01000001">
    <property type="protein sequence ID" value="SFK73626.1"/>
    <property type="molecule type" value="Genomic_DNA"/>
</dbReference>
<gene>
    <name evidence="2" type="ORF">SAMN04487950_0840</name>
</gene>
<dbReference type="PANTHER" id="PTHR34512:SF30">
    <property type="entry name" value="OUTER MEMBRANE PROTEIN ASSEMBLY FACTOR BAMB"/>
    <property type="match status" value="1"/>
</dbReference>
<dbReference type="InterPro" id="IPR006311">
    <property type="entry name" value="TAT_signal"/>
</dbReference>
<evidence type="ECO:0000259" key="1">
    <source>
        <dbReference type="Pfam" id="PF13360"/>
    </source>
</evidence>
<dbReference type="STRING" id="553466.SAMN04487950_0840"/>
<dbReference type="PROSITE" id="PS51257">
    <property type="entry name" value="PROKAR_LIPOPROTEIN"/>
    <property type="match status" value="1"/>
</dbReference>
<dbReference type="InterPro" id="IPR002372">
    <property type="entry name" value="PQQ_rpt_dom"/>
</dbReference>
<dbReference type="SUPFAM" id="SSF50998">
    <property type="entry name" value="Quinoprotein alcohol dehydrogenase-like"/>
    <property type="match status" value="2"/>
</dbReference>
<dbReference type="SMART" id="SM00564">
    <property type="entry name" value="PQQ"/>
    <property type="match status" value="5"/>
</dbReference>
<dbReference type="RefSeq" id="WP_089866016.1">
    <property type="nucleotide sequence ID" value="NZ_FOTC01000001.1"/>
</dbReference>
<evidence type="ECO:0000313" key="2">
    <source>
        <dbReference type="EMBL" id="SFK73626.1"/>
    </source>
</evidence>
<accession>A0A1I4C086</accession>
<organism evidence="2 3">
    <name type="scientific">Halogranum rubrum</name>
    <dbReference type="NCBI Taxonomy" id="553466"/>
    <lineage>
        <taxon>Archaea</taxon>
        <taxon>Methanobacteriati</taxon>
        <taxon>Methanobacteriota</taxon>
        <taxon>Stenosarchaea group</taxon>
        <taxon>Halobacteria</taxon>
        <taxon>Halobacteriales</taxon>
        <taxon>Haloferacaceae</taxon>
    </lineage>
</organism>
<dbReference type="InterPro" id="IPR015943">
    <property type="entry name" value="WD40/YVTN_repeat-like_dom_sf"/>
</dbReference>
<dbReference type="Proteomes" id="UP000199607">
    <property type="component" value="Unassembled WGS sequence"/>
</dbReference>
<dbReference type="PANTHER" id="PTHR34512">
    <property type="entry name" value="CELL SURFACE PROTEIN"/>
    <property type="match status" value="1"/>
</dbReference>
<protein>
    <submittedName>
        <fullName evidence="2">Outer membrane protein assembly factor BamB, contains PQQ-like beta-propeller repeat</fullName>
    </submittedName>
</protein>